<name>A0A0F3NBQ4_9RICK</name>
<keyword evidence="1" id="KW-0132">Cell division</keyword>
<reference evidence="1 2" key="1">
    <citation type="submission" date="2015-02" db="EMBL/GenBank/DDBJ databases">
        <title>Genome Sequencing of Rickettsiales.</title>
        <authorList>
            <person name="Daugherty S.C."/>
            <person name="Su Q."/>
            <person name="Abolude K."/>
            <person name="Beier-Sexton M."/>
            <person name="Carlyon J.A."/>
            <person name="Carter R."/>
            <person name="Day N.P."/>
            <person name="Dumler S.J."/>
            <person name="Dyachenko V."/>
            <person name="Godinez A."/>
            <person name="Kurtti T.J."/>
            <person name="Lichay M."/>
            <person name="Mullins K.E."/>
            <person name="Ott S."/>
            <person name="Pappas-Brown V."/>
            <person name="Paris D.H."/>
            <person name="Patel P."/>
            <person name="Richards A.L."/>
            <person name="Sadzewicz L."/>
            <person name="Sears K."/>
            <person name="Seidman D."/>
            <person name="Sengamalay N."/>
            <person name="Stenos J."/>
            <person name="Tallon L.J."/>
            <person name="Vincent G."/>
            <person name="Fraser C.M."/>
            <person name="Munderloh U."/>
            <person name="Dunning-Hotopp J.C."/>
        </authorList>
    </citation>
    <scope>NUCLEOTIDE SEQUENCE [LARGE SCALE GENOMIC DNA]</scope>
    <source>
        <strain evidence="1 2">EmCRT</strain>
    </source>
</reference>
<gene>
    <name evidence="1" type="ORF">EMUCRT_0424</name>
</gene>
<dbReference type="PATRIC" id="fig|1359167.3.peg.408"/>
<keyword evidence="1" id="KW-0131">Cell cycle</keyword>
<dbReference type="GO" id="GO:0051301">
    <property type="term" value="P:cell division"/>
    <property type="evidence" value="ECO:0007669"/>
    <property type="project" value="UniProtKB-KW"/>
</dbReference>
<dbReference type="RefSeq" id="WP_045804780.1">
    <property type="nucleotide sequence ID" value="NZ_LANU01000002.1"/>
</dbReference>
<sequence>MNSSNPQVIEITVRNNKYRLACNKTEQYHLLNLVDKFNKLVNSISSAEKGKGSDALIFLLAGLTLEDEKNELKIQLKKTKDEMLMYKKYFDDYLKLKNEISNISSHTLLRIEKLIHNLEKSF</sequence>
<accession>A0A0F3NBQ4</accession>
<dbReference type="Pfam" id="PF05164">
    <property type="entry name" value="ZapA"/>
    <property type="match status" value="1"/>
</dbReference>
<dbReference type="Proteomes" id="UP000033546">
    <property type="component" value="Unassembled WGS sequence"/>
</dbReference>
<dbReference type="AlphaFoldDB" id="A0A0F3NBQ4"/>
<proteinExistence type="predicted"/>
<evidence type="ECO:0000313" key="1">
    <source>
        <dbReference type="EMBL" id="KJV65480.1"/>
    </source>
</evidence>
<dbReference type="EMBL" id="LANU01000002">
    <property type="protein sequence ID" value="KJV65480.1"/>
    <property type="molecule type" value="Genomic_DNA"/>
</dbReference>
<dbReference type="SUPFAM" id="SSF102829">
    <property type="entry name" value="Cell division protein ZapA-like"/>
    <property type="match status" value="1"/>
</dbReference>
<comment type="caution">
    <text evidence="1">The sequence shown here is derived from an EMBL/GenBank/DDBJ whole genome shotgun (WGS) entry which is preliminary data.</text>
</comment>
<dbReference type="InterPro" id="IPR007838">
    <property type="entry name" value="Cell_div_ZapA-like"/>
</dbReference>
<organism evidence="1 2">
    <name type="scientific">Ehrlichia cf. muris str. EmCRT</name>
    <dbReference type="NCBI Taxonomy" id="1359167"/>
    <lineage>
        <taxon>Bacteria</taxon>
        <taxon>Pseudomonadati</taxon>
        <taxon>Pseudomonadota</taxon>
        <taxon>Alphaproteobacteria</taxon>
        <taxon>Rickettsiales</taxon>
        <taxon>Anaplasmataceae</taxon>
        <taxon>Ehrlichia</taxon>
    </lineage>
</organism>
<evidence type="ECO:0000313" key="2">
    <source>
        <dbReference type="Proteomes" id="UP000033546"/>
    </source>
</evidence>
<protein>
    <submittedName>
        <fullName evidence="1">Cell division ZapA family protein</fullName>
    </submittedName>
</protein>
<dbReference type="InterPro" id="IPR036192">
    <property type="entry name" value="Cell_div_ZapA-like_sf"/>
</dbReference>